<name>A0AB33K8J5_9ACTN</name>
<dbReference type="InterPro" id="IPR000639">
    <property type="entry name" value="Epox_hydrolase-like"/>
</dbReference>
<evidence type="ECO:0000313" key="3">
    <source>
        <dbReference type="EMBL" id="BFP49809.1"/>
    </source>
</evidence>
<evidence type="ECO:0000259" key="2">
    <source>
        <dbReference type="Pfam" id="PF00561"/>
    </source>
</evidence>
<dbReference type="AlphaFoldDB" id="A0AB33K8J5"/>
<dbReference type="InterPro" id="IPR029058">
    <property type="entry name" value="AB_hydrolase_fold"/>
</dbReference>
<evidence type="ECO:0000256" key="1">
    <source>
        <dbReference type="ARBA" id="ARBA00022801"/>
    </source>
</evidence>
<dbReference type="PANTHER" id="PTHR43329">
    <property type="entry name" value="EPOXIDE HYDROLASE"/>
    <property type="match status" value="1"/>
</dbReference>
<dbReference type="SUPFAM" id="SSF53474">
    <property type="entry name" value="alpha/beta-Hydrolases"/>
    <property type="match status" value="1"/>
</dbReference>
<dbReference type="InterPro" id="IPR000073">
    <property type="entry name" value="AB_hydrolase_1"/>
</dbReference>
<sequence length="333" mass="36144">MNDPQLASDGGRTTEVGHRFVQSNGIRMHIAEQGEGPLVVLLHGFPETWYSWRHQFAALAAAGYHVVAPDQRGYGQTDRPEAVEQYSQLHLAGDIIGLLDALGAEQAVLVGHDWGAQVAWNTALLRPDRIRGVAALGLPYLPRGPVSAVVGMTQALGPGFYMNYLQQPGVADAELARDAREAVLRLFQWGFGDSPQAEAPVLPVVPEGGAFLDLLPEAGALPLWLTEADLDVYAADFARTGFSGGLNWWRTMDLSWELTAPWQGAPVTVPALYMHGERDGSVQLPGMDQLIANLQMFVPSLTRTVALPGVGHWTQQERPEEVNTELLKFVGGL</sequence>
<reference evidence="3" key="1">
    <citation type="submission" date="2024-07" db="EMBL/GenBank/DDBJ databases">
        <title>Complete genome sequences of cellulolytic bacteria, Kitasatospora sp. CMC57 and Streptomyces sp. CMC78, isolated from Japanese agricultural soil.</title>
        <authorList>
            <person name="Hashimoto T."/>
            <person name="Ito M."/>
            <person name="Iwamoto M."/>
            <person name="Fukahori D."/>
            <person name="Shoda T."/>
            <person name="Sakoda M."/>
            <person name="Morohoshi T."/>
            <person name="Mitsuboshi M."/>
            <person name="Nishizawa T."/>
        </authorList>
    </citation>
    <scope>NUCLEOTIDE SEQUENCE</scope>
    <source>
        <strain evidence="3">CMC57</strain>
    </source>
</reference>
<dbReference type="Gene3D" id="3.40.50.1820">
    <property type="entry name" value="alpha/beta hydrolase"/>
    <property type="match status" value="1"/>
</dbReference>
<keyword evidence="1 3" id="KW-0378">Hydrolase</keyword>
<protein>
    <submittedName>
        <fullName evidence="3">Alpha/beta hydrolase</fullName>
    </submittedName>
</protein>
<feature type="domain" description="AB hydrolase-1" evidence="2">
    <location>
        <begin position="37"/>
        <end position="318"/>
    </location>
</feature>
<accession>A0AB33K8J5</accession>
<dbReference type="EMBL" id="AP035881">
    <property type="protein sequence ID" value="BFP49809.1"/>
    <property type="molecule type" value="Genomic_DNA"/>
</dbReference>
<gene>
    <name evidence="3" type="ORF">KCMC57_61770</name>
</gene>
<dbReference type="PRINTS" id="PR00111">
    <property type="entry name" value="ABHYDROLASE"/>
</dbReference>
<dbReference type="GO" id="GO:0016787">
    <property type="term" value="F:hydrolase activity"/>
    <property type="evidence" value="ECO:0007669"/>
    <property type="project" value="UniProtKB-KW"/>
</dbReference>
<dbReference type="Pfam" id="PF00561">
    <property type="entry name" value="Abhydrolase_1"/>
    <property type="match status" value="1"/>
</dbReference>
<proteinExistence type="predicted"/>
<dbReference type="PRINTS" id="PR00412">
    <property type="entry name" value="EPOXHYDRLASE"/>
</dbReference>
<dbReference type="RefSeq" id="WP_407991871.1">
    <property type="nucleotide sequence ID" value="NZ_AP035881.2"/>
</dbReference>
<organism evidence="3">
    <name type="scientific">Kitasatospora sp. CMC57</name>
    <dbReference type="NCBI Taxonomy" id="3231513"/>
    <lineage>
        <taxon>Bacteria</taxon>
        <taxon>Bacillati</taxon>
        <taxon>Actinomycetota</taxon>
        <taxon>Actinomycetes</taxon>
        <taxon>Kitasatosporales</taxon>
        <taxon>Streptomycetaceae</taxon>
        <taxon>Kitasatospora</taxon>
    </lineage>
</organism>